<organism evidence="1 2">
    <name type="scientific">Bacillus thuringiensis serovar mexicanensis</name>
    <dbReference type="NCBI Taxonomy" id="180868"/>
    <lineage>
        <taxon>Bacteria</taxon>
        <taxon>Bacillati</taxon>
        <taxon>Bacillota</taxon>
        <taxon>Bacilli</taxon>
        <taxon>Bacillales</taxon>
        <taxon>Bacillaceae</taxon>
        <taxon>Bacillus</taxon>
        <taxon>Bacillus cereus group</taxon>
    </lineage>
</organism>
<evidence type="ECO:0000313" key="2">
    <source>
        <dbReference type="Proteomes" id="UP000195152"/>
    </source>
</evidence>
<sequence length="63" mass="7241">MLRAFHLDFSFYSILITVYINKNKKVLNVYKCKITYSSPTEVGELFYIGGIVIACKNKGNFIL</sequence>
<dbReference type="EMBL" id="NFCF01000051">
    <property type="protein sequence ID" value="OTW52816.1"/>
    <property type="molecule type" value="Genomic_DNA"/>
</dbReference>
<reference evidence="1 2" key="1">
    <citation type="submission" date="2016-10" db="EMBL/GenBank/DDBJ databases">
        <title>Comparative genomics of Bacillus thuringiensis reveals a path to pathogens against multiple invertebrate hosts.</title>
        <authorList>
            <person name="Zheng J."/>
            <person name="Gao Q."/>
            <person name="Liu H."/>
            <person name="Peng D."/>
            <person name="Ruan L."/>
            <person name="Sun M."/>
        </authorList>
    </citation>
    <scope>NUCLEOTIDE SEQUENCE [LARGE SCALE GENOMIC DNA]</scope>
    <source>
        <strain evidence="1">BGSC 4AC1</strain>
    </source>
</reference>
<accession>A0A242WDX6</accession>
<gene>
    <name evidence="1" type="ORF">BK699_05445</name>
</gene>
<dbReference type="AlphaFoldDB" id="A0A242WDX6"/>
<comment type="caution">
    <text evidence="1">The sequence shown here is derived from an EMBL/GenBank/DDBJ whole genome shotgun (WGS) entry which is preliminary data.</text>
</comment>
<protein>
    <submittedName>
        <fullName evidence="1">Uncharacterized protein</fullName>
    </submittedName>
</protein>
<name>A0A242WDX6_BACTU</name>
<proteinExistence type="predicted"/>
<dbReference type="Proteomes" id="UP000195152">
    <property type="component" value="Unassembled WGS sequence"/>
</dbReference>
<evidence type="ECO:0000313" key="1">
    <source>
        <dbReference type="EMBL" id="OTW52816.1"/>
    </source>
</evidence>